<dbReference type="Proteomes" id="UP000634134">
    <property type="component" value="Unassembled WGS sequence"/>
</dbReference>
<gene>
    <name evidence="2" type="ORF">IEE83_20685</name>
</gene>
<keyword evidence="3" id="KW-1185">Reference proteome</keyword>
<evidence type="ECO:0000313" key="2">
    <source>
        <dbReference type="EMBL" id="MBE9464311.1"/>
    </source>
</evidence>
<feature type="region of interest" description="Disordered" evidence="1">
    <location>
        <begin position="1"/>
        <end position="90"/>
    </location>
</feature>
<sequence>MENQQNLEESENKNKIEKPDPTDGGRNSNDNFNDDKVDDYGIDYSKPGAEEDLQYRITVKGGRGPKGGARNPNDDFDNDPDNTNEDDYKA</sequence>
<comment type="caution">
    <text evidence="2">The sequence shown here is derived from an EMBL/GenBank/DDBJ whole genome shotgun (WGS) entry which is preliminary data.</text>
</comment>
<organism evidence="2 3">
    <name type="scientific">Dyadobacter subterraneus</name>
    <dbReference type="NCBI Taxonomy" id="2773304"/>
    <lineage>
        <taxon>Bacteria</taxon>
        <taxon>Pseudomonadati</taxon>
        <taxon>Bacteroidota</taxon>
        <taxon>Cytophagia</taxon>
        <taxon>Cytophagales</taxon>
        <taxon>Spirosomataceae</taxon>
        <taxon>Dyadobacter</taxon>
    </lineage>
</organism>
<dbReference type="EMBL" id="JACYGY010000001">
    <property type="protein sequence ID" value="MBE9464311.1"/>
    <property type="molecule type" value="Genomic_DNA"/>
</dbReference>
<evidence type="ECO:0000313" key="3">
    <source>
        <dbReference type="Proteomes" id="UP000634134"/>
    </source>
</evidence>
<reference evidence="3" key="1">
    <citation type="submission" date="2023-07" db="EMBL/GenBank/DDBJ databases">
        <title>Dyadobacter sp. nov 'subterranea' isolated from contaminted grondwater.</title>
        <authorList>
            <person name="Szabo I."/>
            <person name="Al-Omari J."/>
            <person name="Szerdahelyi S.G."/>
            <person name="Rado J."/>
        </authorList>
    </citation>
    <scope>NUCLEOTIDE SEQUENCE [LARGE SCALE GENOMIC DNA]</scope>
    <source>
        <strain evidence="3">UP-52</strain>
    </source>
</reference>
<protein>
    <submittedName>
        <fullName evidence="2">Uncharacterized protein</fullName>
    </submittedName>
</protein>
<name>A0ABR9WHC9_9BACT</name>
<feature type="compositionally biased region" description="Basic and acidic residues" evidence="1">
    <location>
        <begin position="10"/>
        <end position="23"/>
    </location>
</feature>
<accession>A0ABR9WHC9</accession>
<dbReference type="RefSeq" id="WP_194122386.1">
    <property type="nucleotide sequence ID" value="NZ_JACYGY010000001.1"/>
</dbReference>
<evidence type="ECO:0000256" key="1">
    <source>
        <dbReference type="SAM" id="MobiDB-lite"/>
    </source>
</evidence>
<proteinExistence type="predicted"/>
<feature type="compositionally biased region" description="Acidic residues" evidence="1">
    <location>
        <begin position="74"/>
        <end position="90"/>
    </location>
</feature>